<feature type="transmembrane region" description="Helical" evidence="6">
    <location>
        <begin position="47"/>
        <end position="69"/>
    </location>
</feature>
<organism evidence="7 8">
    <name type="scientific">Oceaniferula marina</name>
    <dbReference type="NCBI Taxonomy" id="2748318"/>
    <lineage>
        <taxon>Bacteria</taxon>
        <taxon>Pseudomonadati</taxon>
        <taxon>Verrucomicrobiota</taxon>
        <taxon>Verrucomicrobiia</taxon>
        <taxon>Verrucomicrobiales</taxon>
        <taxon>Verrucomicrobiaceae</taxon>
        <taxon>Oceaniferula</taxon>
    </lineage>
</organism>
<dbReference type="Pfam" id="PF04228">
    <property type="entry name" value="Zn_peptidase"/>
    <property type="match status" value="1"/>
</dbReference>
<keyword evidence="8" id="KW-1185">Reference proteome</keyword>
<evidence type="ECO:0000256" key="1">
    <source>
        <dbReference type="ARBA" id="ARBA00004167"/>
    </source>
</evidence>
<dbReference type="PANTHER" id="PTHR30168:SF0">
    <property type="entry name" value="INNER MEMBRANE PROTEIN"/>
    <property type="match status" value="1"/>
</dbReference>
<dbReference type="AlphaFoldDB" id="A0A851GHB0"/>
<evidence type="ECO:0000313" key="7">
    <source>
        <dbReference type="EMBL" id="NWK56746.1"/>
    </source>
</evidence>
<evidence type="ECO:0000256" key="4">
    <source>
        <dbReference type="ARBA" id="ARBA00023136"/>
    </source>
</evidence>
<proteinExistence type="predicted"/>
<sequence>MRWKGRKQSSHVEDRRGQPPQRGSGGNAALGALLFGLFRKGNRKTKILLILGGVVACFMFNINPVNLLMSPTGQPASLSSSPADPEMKAYLATMKSDNEIVWSKILAAHGKSYRPANMVIYTGRTQTAGGTADARMGPFYMPADETIYIDPSFFQEMRDKFGATGDFAQAYVVAHEVGHHIQHLLNLTDKVHSQRGKISESEYNKLSVRLELQADFLAGVFAHHADEQFQFLEHGDIDEAIRCAEAIGDDRLQKMTRGEIQPDLFTHGTSAQRKRWFMKGYKSGQLSEGDTFTIPYDQL</sequence>
<dbReference type="Proteomes" id="UP000557872">
    <property type="component" value="Unassembled WGS sequence"/>
</dbReference>
<dbReference type="PANTHER" id="PTHR30168">
    <property type="entry name" value="PUTATIVE MEMBRANE PROTEIN YPFJ"/>
    <property type="match status" value="1"/>
</dbReference>
<evidence type="ECO:0000313" key="8">
    <source>
        <dbReference type="Proteomes" id="UP000557872"/>
    </source>
</evidence>
<dbReference type="GO" id="GO:0016020">
    <property type="term" value="C:membrane"/>
    <property type="evidence" value="ECO:0007669"/>
    <property type="project" value="UniProtKB-SubCell"/>
</dbReference>
<reference evidence="7 8" key="1">
    <citation type="submission" date="2020-07" db="EMBL/GenBank/DDBJ databases">
        <title>Roseicoccus Jingziensis gen. nov., sp. nov., isolated from coastal seawater.</title>
        <authorList>
            <person name="Feng X."/>
        </authorList>
    </citation>
    <scope>NUCLEOTIDE SEQUENCE [LARGE SCALE GENOMIC DNA]</scope>
    <source>
        <strain evidence="7 8">N1E253</strain>
    </source>
</reference>
<accession>A0A851GHB0</accession>
<protein>
    <submittedName>
        <fullName evidence="7">Neutral zinc metallopeptidase</fullName>
    </submittedName>
</protein>
<evidence type="ECO:0000256" key="6">
    <source>
        <dbReference type="SAM" id="Phobius"/>
    </source>
</evidence>
<dbReference type="EMBL" id="JACBAZ010000006">
    <property type="protein sequence ID" value="NWK56746.1"/>
    <property type="molecule type" value="Genomic_DNA"/>
</dbReference>
<comment type="subcellular location">
    <subcellularLocation>
        <location evidence="1">Membrane</location>
        <topology evidence="1">Single-pass membrane protein</topology>
    </subcellularLocation>
</comment>
<feature type="region of interest" description="Disordered" evidence="5">
    <location>
        <begin position="1"/>
        <end position="25"/>
    </location>
</feature>
<keyword evidence="4 6" id="KW-0472">Membrane</keyword>
<evidence type="ECO:0000256" key="5">
    <source>
        <dbReference type="SAM" id="MobiDB-lite"/>
    </source>
</evidence>
<keyword evidence="2 6" id="KW-0812">Transmembrane</keyword>
<dbReference type="InterPro" id="IPR007343">
    <property type="entry name" value="Uncharacterised_pept_Zn_put"/>
</dbReference>
<name>A0A851GHB0_9BACT</name>
<dbReference type="RefSeq" id="WP_178933549.1">
    <property type="nucleotide sequence ID" value="NZ_JACBAZ010000006.1"/>
</dbReference>
<evidence type="ECO:0000256" key="2">
    <source>
        <dbReference type="ARBA" id="ARBA00022692"/>
    </source>
</evidence>
<gene>
    <name evidence="7" type="ORF">HW115_14075</name>
</gene>
<comment type="caution">
    <text evidence="7">The sequence shown here is derived from an EMBL/GenBank/DDBJ whole genome shotgun (WGS) entry which is preliminary data.</text>
</comment>
<evidence type="ECO:0000256" key="3">
    <source>
        <dbReference type="ARBA" id="ARBA00022989"/>
    </source>
</evidence>
<keyword evidence="3 6" id="KW-1133">Transmembrane helix</keyword>